<organism evidence="1 2">
    <name type="scientific">Cedecea neteri</name>
    <dbReference type="NCBI Taxonomy" id="158822"/>
    <lineage>
        <taxon>Bacteria</taxon>
        <taxon>Pseudomonadati</taxon>
        <taxon>Pseudomonadota</taxon>
        <taxon>Gammaproteobacteria</taxon>
        <taxon>Enterobacterales</taxon>
        <taxon>Enterobacteriaceae</taxon>
        <taxon>Cedecea</taxon>
    </lineage>
</organism>
<gene>
    <name evidence="1" type="ORF">JT31_13385</name>
</gene>
<dbReference type="SUPFAM" id="SSF49373">
    <property type="entry name" value="Invasin/intimin cell-adhesion fragments"/>
    <property type="match status" value="1"/>
</dbReference>
<dbReference type="Proteomes" id="UP000029481">
    <property type="component" value="Chromosome"/>
</dbReference>
<dbReference type="AlphaFoldDB" id="A0A089PYV4"/>
<dbReference type="KEGG" id="cnt:JT31_13385"/>
<name>A0A089PYV4_9ENTR</name>
<sequence>MQSIGYTPIQERASVGTHEINCIDFCVKEGDTPVGGLTLSFLCNGHARLSHTTRVTDEQGIARVYLASETQEDVSIKAFYYDRGELNFQYAIVNFF</sequence>
<evidence type="ECO:0000313" key="1">
    <source>
        <dbReference type="EMBL" id="AIR05567.1"/>
    </source>
</evidence>
<dbReference type="InterPro" id="IPR013783">
    <property type="entry name" value="Ig-like_fold"/>
</dbReference>
<accession>A0A089PYV4</accession>
<evidence type="ECO:0000313" key="2">
    <source>
        <dbReference type="Proteomes" id="UP000029481"/>
    </source>
</evidence>
<keyword evidence="2" id="KW-1185">Reference proteome</keyword>
<proteinExistence type="predicted"/>
<reference evidence="1 2" key="1">
    <citation type="submission" date="2014-09" db="EMBL/GenBank/DDBJ databases">
        <title>Cedecea neteri SSMD04 Genome Sequencing.</title>
        <authorList>
            <person name="Tan J.-Y."/>
        </authorList>
    </citation>
    <scope>NUCLEOTIDE SEQUENCE [LARGE SCALE GENOMIC DNA]</scope>
    <source>
        <strain evidence="1 2">SSMD04</strain>
    </source>
</reference>
<dbReference type="Gene3D" id="2.60.40.10">
    <property type="entry name" value="Immunoglobulins"/>
    <property type="match status" value="1"/>
</dbReference>
<protein>
    <submittedName>
        <fullName evidence="1">Uncharacterized protein</fullName>
    </submittedName>
</protein>
<dbReference type="EMBL" id="CP009451">
    <property type="protein sequence ID" value="AIR05567.1"/>
    <property type="molecule type" value="Genomic_DNA"/>
</dbReference>
<dbReference type="RefSeq" id="WP_038477762.1">
    <property type="nucleotide sequence ID" value="NZ_CP009451.1"/>
</dbReference>
<dbReference type="InterPro" id="IPR008964">
    <property type="entry name" value="Invasin/intimin_cell_adhesion"/>
</dbReference>